<protein>
    <submittedName>
        <fullName evidence="2">GCN5-related N-acetyltransferase</fullName>
    </submittedName>
</protein>
<dbReference type="EMBL" id="CP002299">
    <property type="protein sequence ID" value="ADP83556.1"/>
    <property type="molecule type" value="Genomic_DNA"/>
</dbReference>
<dbReference type="Gene3D" id="3.40.630.30">
    <property type="match status" value="1"/>
</dbReference>
<evidence type="ECO:0000313" key="2">
    <source>
        <dbReference type="EMBL" id="ADP83556.1"/>
    </source>
</evidence>
<dbReference type="AlphaFoldDB" id="E3JDC3"/>
<name>E3JDC3_PSEI1</name>
<dbReference type="Pfam" id="PF00583">
    <property type="entry name" value="Acetyltransf_1"/>
    <property type="match status" value="1"/>
</dbReference>
<dbReference type="GO" id="GO:0016747">
    <property type="term" value="F:acyltransferase activity, transferring groups other than amino-acyl groups"/>
    <property type="evidence" value="ECO:0007669"/>
    <property type="project" value="InterPro"/>
</dbReference>
<sequence>MVGSRSGRGAGRQNARVTAIRRARPADSDTVLTLVREFNAIDGHDHDDARVGRALAPLLADDEFGQVWFINGPDDEPTGYAVLCWGYSLESGGREAVLDEIYVRDRGLGLGSAALPALLDACRAAGVLRVFLETEAPNDAARRFYARHGFQLEQSIWMTQQL</sequence>
<reference evidence="2 3" key="1">
    <citation type="submission" date="2010-10" db="EMBL/GenBank/DDBJ databases">
        <title>Complete sequence of Frankia sp. EuI1c.</title>
        <authorList>
            <consortium name="US DOE Joint Genome Institute"/>
            <person name="Lucas S."/>
            <person name="Copeland A."/>
            <person name="Lapidus A."/>
            <person name="Cheng J.-F."/>
            <person name="Bruce D."/>
            <person name="Goodwin L."/>
            <person name="Pitluck S."/>
            <person name="Chertkov O."/>
            <person name="Detter J.C."/>
            <person name="Han C."/>
            <person name="Tapia R."/>
            <person name="Land M."/>
            <person name="Hauser L."/>
            <person name="Jeffries C."/>
            <person name="Kyrpides N."/>
            <person name="Ivanova N."/>
            <person name="Mikhailova N."/>
            <person name="Beauchemin N."/>
            <person name="Sen A."/>
            <person name="Sur S.A."/>
            <person name="Gtari M."/>
            <person name="Wall L."/>
            <person name="Tisa L."/>
            <person name="Woyke T."/>
        </authorList>
    </citation>
    <scope>NUCLEOTIDE SEQUENCE [LARGE SCALE GENOMIC DNA]</scope>
    <source>
        <strain evidence="3">DSM 45817 / CECT 9037 / EuI1c</strain>
    </source>
</reference>
<proteinExistence type="predicted"/>
<dbReference type="CDD" id="cd04301">
    <property type="entry name" value="NAT_SF"/>
    <property type="match status" value="1"/>
</dbReference>
<gene>
    <name evidence="2" type="ordered locus">FraEuI1c_5570</name>
</gene>
<dbReference type="SUPFAM" id="SSF55729">
    <property type="entry name" value="Acyl-CoA N-acyltransferases (Nat)"/>
    <property type="match status" value="1"/>
</dbReference>
<feature type="domain" description="N-acetyltransferase" evidence="1">
    <location>
        <begin position="18"/>
        <end position="162"/>
    </location>
</feature>
<evidence type="ECO:0000313" key="3">
    <source>
        <dbReference type="Proteomes" id="UP000002484"/>
    </source>
</evidence>
<dbReference type="PROSITE" id="PS51186">
    <property type="entry name" value="GNAT"/>
    <property type="match status" value="1"/>
</dbReference>
<dbReference type="eggNOG" id="COG0456">
    <property type="taxonomic scope" value="Bacteria"/>
</dbReference>
<dbReference type="HOGENOM" id="CLU_013985_34_9_11"/>
<dbReference type="InterPro" id="IPR000182">
    <property type="entry name" value="GNAT_dom"/>
</dbReference>
<dbReference type="Proteomes" id="UP000002484">
    <property type="component" value="Chromosome"/>
</dbReference>
<organism evidence="2 3">
    <name type="scientific">Pseudofrankia inefficax (strain DSM 45817 / CECT 9037 / DDB 130130 / EuI1c)</name>
    <name type="common">Frankia inefficax</name>
    <dbReference type="NCBI Taxonomy" id="298654"/>
    <lineage>
        <taxon>Bacteria</taxon>
        <taxon>Bacillati</taxon>
        <taxon>Actinomycetota</taxon>
        <taxon>Actinomycetes</taxon>
        <taxon>Frankiales</taxon>
        <taxon>Frankiaceae</taxon>
        <taxon>Pseudofrankia</taxon>
    </lineage>
</organism>
<accession>E3JDC3</accession>
<evidence type="ECO:0000259" key="1">
    <source>
        <dbReference type="PROSITE" id="PS51186"/>
    </source>
</evidence>
<keyword evidence="3" id="KW-1185">Reference proteome</keyword>
<dbReference type="InterPro" id="IPR016181">
    <property type="entry name" value="Acyl_CoA_acyltransferase"/>
</dbReference>
<dbReference type="STRING" id="298654.FraEuI1c_5570"/>
<keyword evidence="2" id="KW-0808">Transferase</keyword>
<dbReference type="InParanoid" id="E3JDC3"/>
<dbReference type="KEGG" id="fri:FraEuI1c_5570"/>